<keyword evidence="1" id="KW-0732">Signal</keyword>
<comment type="caution">
    <text evidence="2">The sequence shown here is derived from an EMBL/GenBank/DDBJ whole genome shotgun (WGS) entry which is preliminary data.</text>
</comment>
<organism evidence="2 3">
    <name type="scientific">Promicromonospora umidemergens</name>
    <dbReference type="NCBI Taxonomy" id="629679"/>
    <lineage>
        <taxon>Bacteria</taxon>
        <taxon>Bacillati</taxon>
        <taxon>Actinomycetota</taxon>
        <taxon>Actinomycetes</taxon>
        <taxon>Micrococcales</taxon>
        <taxon>Promicromonosporaceae</taxon>
        <taxon>Promicromonospora</taxon>
    </lineage>
</organism>
<name>A0ABP8XE60_9MICO</name>
<proteinExistence type="predicted"/>
<dbReference type="PANTHER" id="PTHR43649">
    <property type="entry name" value="ARABINOSE-BINDING PROTEIN-RELATED"/>
    <property type="match status" value="1"/>
</dbReference>
<dbReference type="InterPro" id="IPR050490">
    <property type="entry name" value="Bact_solute-bd_prot1"/>
</dbReference>
<gene>
    <name evidence="2" type="ORF">GCM10023198_30570</name>
</gene>
<accession>A0ABP8XE60</accession>
<sequence length="457" mass="48494">MKSAPKRSAFALVGVLSVAGTLTACGASEDPAAEPTGPVTIEVAIDAGLEQPAIDAFDERIAQFEEANPDIQVETKEFTWSGTTFAAELAGGTLPAVFPIPFTDGRALIERKQIADVSDLVAELPYADQFNPTIAAAGQDADGAMWAVPIAAYNQGLHYNRALFEEAGLDPDDPPATWDEVREAAKAIADETGQAGYAHMTQSNTGGWILTTETYALGGRVVEGEGEEVTATVDNDATVAALEMLREMRWEDDSMGASFLYDWGTINQDFAAGKIGMYVSGGANYPNLFTQNKMDPDEYGVTVLPLEGDDAGTLGGGTLAAVSSAASDAEQAAAVKWIDFYYISKLTDQEAAVAEAEVAAETDQPVGAPALPIFDRATYEEQQSWIKDLVNVPLENFAPMTDQMFDQPVIAEPAIATQDVYAALDPVVQAVLTDENADIDALLADAQTQVQGLLDRS</sequence>
<dbReference type="InterPro" id="IPR006059">
    <property type="entry name" value="SBP"/>
</dbReference>
<keyword evidence="3" id="KW-1185">Reference proteome</keyword>
<reference evidence="3" key="1">
    <citation type="journal article" date="2019" name="Int. J. Syst. Evol. Microbiol.">
        <title>The Global Catalogue of Microorganisms (GCM) 10K type strain sequencing project: providing services to taxonomists for standard genome sequencing and annotation.</title>
        <authorList>
            <consortium name="The Broad Institute Genomics Platform"/>
            <consortium name="The Broad Institute Genome Sequencing Center for Infectious Disease"/>
            <person name="Wu L."/>
            <person name="Ma J."/>
        </authorList>
    </citation>
    <scope>NUCLEOTIDE SEQUENCE [LARGE SCALE GENOMIC DNA]</scope>
    <source>
        <strain evidence="3">JCM 17975</strain>
    </source>
</reference>
<dbReference type="PANTHER" id="PTHR43649:SF16">
    <property type="entry name" value="SUGAR-BINDING LIPOPROTEIN"/>
    <property type="match status" value="1"/>
</dbReference>
<protein>
    <submittedName>
        <fullName evidence="2">Extracellular solute-binding protein</fullName>
    </submittedName>
</protein>
<evidence type="ECO:0000256" key="1">
    <source>
        <dbReference type="SAM" id="SignalP"/>
    </source>
</evidence>
<feature type="signal peptide" evidence="1">
    <location>
        <begin position="1"/>
        <end position="26"/>
    </location>
</feature>
<dbReference type="PROSITE" id="PS51257">
    <property type="entry name" value="PROKAR_LIPOPROTEIN"/>
    <property type="match status" value="1"/>
</dbReference>
<feature type="chain" id="PRO_5045511641" evidence="1">
    <location>
        <begin position="27"/>
        <end position="457"/>
    </location>
</feature>
<dbReference type="Pfam" id="PF01547">
    <property type="entry name" value="SBP_bac_1"/>
    <property type="match status" value="1"/>
</dbReference>
<dbReference type="Gene3D" id="3.40.190.10">
    <property type="entry name" value="Periplasmic binding protein-like II"/>
    <property type="match status" value="1"/>
</dbReference>
<dbReference type="EMBL" id="BAABHM010000012">
    <property type="protein sequence ID" value="GAA4706369.1"/>
    <property type="molecule type" value="Genomic_DNA"/>
</dbReference>
<dbReference type="SUPFAM" id="SSF53850">
    <property type="entry name" value="Periplasmic binding protein-like II"/>
    <property type="match status" value="1"/>
</dbReference>
<evidence type="ECO:0000313" key="2">
    <source>
        <dbReference type="EMBL" id="GAA4706369.1"/>
    </source>
</evidence>
<dbReference type="RefSeq" id="WP_253869359.1">
    <property type="nucleotide sequence ID" value="NZ_BAABHM010000012.1"/>
</dbReference>
<evidence type="ECO:0000313" key="3">
    <source>
        <dbReference type="Proteomes" id="UP001500843"/>
    </source>
</evidence>
<dbReference type="Proteomes" id="UP001500843">
    <property type="component" value="Unassembled WGS sequence"/>
</dbReference>